<dbReference type="AlphaFoldDB" id="A0AAE3ZY55"/>
<gene>
    <name evidence="2" type="ORF">J2S44_008454</name>
</gene>
<reference evidence="2 3" key="1">
    <citation type="submission" date="2023-07" db="EMBL/GenBank/DDBJ databases">
        <title>Sequencing the genomes of 1000 actinobacteria strains.</title>
        <authorList>
            <person name="Klenk H.-P."/>
        </authorList>
    </citation>
    <scope>NUCLEOTIDE SEQUENCE [LARGE SCALE GENOMIC DNA]</scope>
    <source>
        <strain evidence="2 3">DSM 44711</strain>
    </source>
</reference>
<name>A0AAE3ZY55_9ACTN</name>
<organism evidence="2 3">
    <name type="scientific">Catenuloplanes niger</name>
    <dbReference type="NCBI Taxonomy" id="587534"/>
    <lineage>
        <taxon>Bacteria</taxon>
        <taxon>Bacillati</taxon>
        <taxon>Actinomycetota</taxon>
        <taxon>Actinomycetes</taxon>
        <taxon>Micromonosporales</taxon>
        <taxon>Micromonosporaceae</taxon>
        <taxon>Catenuloplanes</taxon>
    </lineage>
</organism>
<sequence length="296" mass="29506">MATGWESCAAAGAPVPMATPPDATGGMIPPAGSDQGDDPRLPEDFVPVAVTTCGAEFAERPDGGQDVVMAEERTEDPAAVAALAAALRLPDLPGTADVCTADAIVLPWFVLHDAHGGWVRPGVPHDDCRKPRREVLAALSALQSTTVTETPVGEARSSLSAGTGCADTHADMIAVTAGFGTEAPPAAAPPPGDAQLRLCVYLVPENQRGSGKPAGTLESGAVLTAGAWAAVRAAFPPAATAAPCAEASGRFAILEPVTSGLVTYVELSGCGRTMQDGAGLAAGAPALTAAIEAAVA</sequence>
<dbReference type="EMBL" id="JAVDYC010000001">
    <property type="protein sequence ID" value="MDR7328204.1"/>
    <property type="molecule type" value="Genomic_DNA"/>
</dbReference>
<dbReference type="Proteomes" id="UP001183629">
    <property type="component" value="Unassembled WGS sequence"/>
</dbReference>
<accession>A0AAE3ZY55</accession>
<evidence type="ECO:0000313" key="2">
    <source>
        <dbReference type="EMBL" id="MDR7328204.1"/>
    </source>
</evidence>
<evidence type="ECO:0000256" key="1">
    <source>
        <dbReference type="SAM" id="MobiDB-lite"/>
    </source>
</evidence>
<dbReference type="RefSeq" id="WP_310429201.1">
    <property type="nucleotide sequence ID" value="NZ_JAVDYC010000001.1"/>
</dbReference>
<feature type="region of interest" description="Disordered" evidence="1">
    <location>
        <begin position="12"/>
        <end position="42"/>
    </location>
</feature>
<comment type="caution">
    <text evidence="2">The sequence shown here is derived from an EMBL/GenBank/DDBJ whole genome shotgun (WGS) entry which is preliminary data.</text>
</comment>
<keyword evidence="3" id="KW-1185">Reference proteome</keyword>
<evidence type="ECO:0000313" key="3">
    <source>
        <dbReference type="Proteomes" id="UP001183629"/>
    </source>
</evidence>
<proteinExistence type="predicted"/>
<protein>
    <submittedName>
        <fullName evidence="2">Uncharacterized protein</fullName>
    </submittedName>
</protein>